<dbReference type="EMBL" id="JAENGY010000773">
    <property type="protein sequence ID" value="KAG6956825.1"/>
    <property type="molecule type" value="Genomic_DNA"/>
</dbReference>
<dbReference type="PROSITE" id="PS50010">
    <property type="entry name" value="DH_2"/>
    <property type="match status" value="1"/>
</dbReference>
<sequence>MLESVVPPKLPISEMARTPQVMRLAKMTYDERSPRFLRHLQELDHPSKSNWTTAERICSEMTATEKDYVSDITALVERFLDPFAAFADKYCKTTQELPAFTALRCAAHVILGVHKELVKLMEPPQQRRFFTFTNTTSSGSGPLEAVTRVTKAFASTIEYMKVYAIYCANYLLATEELKAHAKLLDAFTLAQADPDNNETFDAVSDLIKPVQRICRYSLLFRSLVKNATCPEEVELAEEALESVQRVSDLVNARVRDAENNVRLVSINDSIDNIKLSSKLELLRPGRKLLCEMPAAVQVIDRRTRLARVLHLHSARFDQKRSFQQHRDTSSVNSEMELLGANSENEREESALRDSLTSNGHERNKDRQRVILLSDALLMARRSNFHLRVRRHICLSCATVIEAQETDGDVDDPVEGDSWDTPFPASPPQPKLHRNARQYIVHCESEQKKKEFIKLLRHAIAHNARSGEPPRSCVSIAATNLSVKLWQSIKQRDFSHTLSLGLLRRRANALPSDCSNEAVNGSTDESNSDEPLIHHHNESLLRSSRSALSGAA</sequence>
<dbReference type="GO" id="GO:0005085">
    <property type="term" value="F:guanyl-nucleotide exchange factor activity"/>
    <property type="evidence" value="ECO:0007669"/>
    <property type="project" value="InterPro"/>
</dbReference>
<feature type="region of interest" description="Disordered" evidence="1">
    <location>
        <begin position="338"/>
        <end position="362"/>
    </location>
</feature>
<reference evidence="3" key="1">
    <citation type="submission" date="2021-01" db="EMBL/GenBank/DDBJ databases">
        <title>Phytophthora aleatoria, a newly-described species from Pinus radiata is distinct from Phytophthora cactorum isolates based on comparative genomics.</title>
        <authorList>
            <person name="Mcdougal R."/>
            <person name="Panda P."/>
            <person name="Williams N."/>
            <person name="Studholme D.J."/>
        </authorList>
    </citation>
    <scope>NUCLEOTIDE SEQUENCE</scope>
    <source>
        <strain evidence="3">NZFS 4037</strain>
    </source>
</reference>
<gene>
    <name evidence="3" type="ORF">JG688_00011247</name>
</gene>
<keyword evidence="4" id="KW-1185">Reference proteome</keyword>
<proteinExistence type="predicted"/>
<name>A0A8J5M2U3_9STRA</name>
<evidence type="ECO:0000259" key="2">
    <source>
        <dbReference type="PROSITE" id="PS50010"/>
    </source>
</evidence>
<dbReference type="Pfam" id="PF00621">
    <property type="entry name" value="RhoGEF"/>
    <property type="match status" value="1"/>
</dbReference>
<dbReference type="AlphaFoldDB" id="A0A8J5M2U3"/>
<dbReference type="SMART" id="SM00325">
    <property type="entry name" value="RhoGEF"/>
    <property type="match status" value="1"/>
</dbReference>
<dbReference type="PANTHER" id="PTHR12673:SF159">
    <property type="entry name" value="LD03170P"/>
    <property type="match status" value="1"/>
</dbReference>
<accession>A0A8J5M2U3</accession>
<feature type="domain" description="DH" evidence="2">
    <location>
        <begin position="53"/>
        <end position="253"/>
    </location>
</feature>
<dbReference type="PANTHER" id="PTHR12673">
    <property type="entry name" value="FACIOGENITAL DYSPLASIA PROTEIN"/>
    <property type="match status" value="1"/>
</dbReference>
<dbReference type="InterPro" id="IPR000219">
    <property type="entry name" value="DH_dom"/>
</dbReference>
<evidence type="ECO:0000313" key="3">
    <source>
        <dbReference type="EMBL" id="KAG6956825.1"/>
    </source>
</evidence>
<dbReference type="InterPro" id="IPR051092">
    <property type="entry name" value="FYVE_RhoGEF_PH"/>
</dbReference>
<protein>
    <recommendedName>
        <fullName evidence="2">DH domain-containing protein</fullName>
    </recommendedName>
</protein>
<feature type="region of interest" description="Disordered" evidence="1">
    <location>
        <begin position="511"/>
        <end position="530"/>
    </location>
</feature>
<feature type="compositionally biased region" description="Polar residues" evidence="1">
    <location>
        <begin position="512"/>
        <end position="524"/>
    </location>
</feature>
<dbReference type="Proteomes" id="UP000709295">
    <property type="component" value="Unassembled WGS sequence"/>
</dbReference>
<comment type="caution">
    <text evidence="3">The sequence shown here is derived from an EMBL/GenBank/DDBJ whole genome shotgun (WGS) entry which is preliminary data.</text>
</comment>
<evidence type="ECO:0000256" key="1">
    <source>
        <dbReference type="SAM" id="MobiDB-lite"/>
    </source>
</evidence>
<evidence type="ECO:0000313" key="4">
    <source>
        <dbReference type="Proteomes" id="UP000709295"/>
    </source>
</evidence>
<organism evidence="3 4">
    <name type="scientific">Phytophthora aleatoria</name>
    <dbReference type="NCBI Taxonomy" id="2496075"/>
    <lineage>
        <taxon>Eukaryota</taxon>
        <taxon>Sar</taxon>
        <taxon>Stramenopiles</taxon>
        <taxon>Oomycota</taxon>
        <taxon>Peronosporomycetes</taxon>
        <taxon>Peronosporales</taxon>
        <taxon>Peronosporaceae</taxon>
        <taxon>Phytophthora</taxon>
    </lineage>
</organism>
<dbReference type="GO" id="GO:0005737">
    <property type="term" value="C:cytoplasm"/>
    <property type="evidence" value="ECO:0007669"/>
    <property type="project" value="TreeGrafter"/>
</dbReference>